<evidence type="ECO:0000256" key="1">
    <source>
        <dbReference type="SAM" id="Coils"/>
    </source>
</evidence>
<dbReference type="OrthoDB" id="178000at2157"/>
<dbReference type="RefSeq" id="WP_180841632.1">
    <property type="nucleotide sequence ID" value="NZ_CP059154.1"/>
</dbReference>
<reference evidence="3 4" key="1">
    <citation type="submission" date="2020-07" db="EMBL/GenBank/DDBJ databases">
        <title>Natrinema (YPL30) sp. nov. and Haloterrigena xxxxxx (YPL8) sp. nov., isolated from a salt mine.</title>
        <authorList>
            <person name="Cui H."/>
        </authorList>
    </citation>
    <scope>NUCLEOTIDE SEQUENCE [LARGE SCALE GENOMIC DNA]</scope>
    <source>
        <strain evidence="3 4">YPL13</strain>
    </source>
</reference>
<sequence>MSSQDHDDGGFSFPLPAEVDDWLTAEATRRDESRDDVCRQLLTAAHTVATDDTLEVADPDELTAVRSQLEAQREEFTGLLEDVRSRVVQVKRETDGKALTDHDHPAYATADDLGAIRDDLAALEESVDRGFDNYEAVLESLLETTDELDDRSTLLARAVIELREQRDALADQRRQRAATERLQRAANQLGIRTATCADCGSSVDLALLTAPACPHCASRVSDIAKRSSIFGSHRLETGDPPALEGRVESPTGSASNELFEAIEADTESGNTTRSDGDGDDVAEKSESGEADR</sequence>
<evidence type="ECO:0000313" key="3">
    <source>
        <dbReference type="EMBL" id="QLK26459.1"/>
    </source>
</evidence>
<dbReference type="EMBL" id="CP059154">
    <property type="protein sequence ID" value="QLK26459.1"/>
    <property type="molecule type" value="Genomic_DNA"/>
</dbReference>
<evidence type="ECO:0000313" key="4">
    <source>
        <dbReference type="Proteomes" id="UP000510869"/>
    </source>
</evidence>
<feature type="compositionally biased region" description="Basic and acidic residues" evidence="2">
    <location>
        <begin position="281"/>
        <end position="292"/>
    </location>
</feature>
<organism evidence="3 4">
    <name type="scientific">Natrinema zhouii</name>
    <dbReference type="NCBI Taxonomy" id="1710539"/>
    <lineage>
        <taxon>Archaea</taxon>
        <taxon>Methanobacteriati</taxon>
        <taxon>Methanobacteriota</taxon>
        <taxon>Stenosarchaea group</taxon>
        <taxon>Halobacteria</taxon>
        <taxon>Halobacteriales</taxon>
        <taxon>Natrialbaceae</taxon>
        <taxon>Natrinema</taxon>
    </lineage>
</organism>
<evidence type="ECO:0000256" key="2">
    <source>
        <dbReference type="SAM" id="MobiDB-lite"/>
    </source>
</evidence>
<dbReference type="Proteomes" id="UP000510869">
    <property type="component" value="Chromosome"/>
</dbReference>
<accession>A0A7D6GKR7</accession>
<protein>
    <recommendedName>
        <fullName evidence="5">CopG family transcriptional regulator</fullName>
    </recommendedName>
</protein>
<proteinExistence type="predicted"/>
<dbReference type="GeneID" id="56141987"/>
<feature type="region of interest" description="Disordered" evidence="2">
    <location>
        <begin position="232"/>
        <end position="292"/>
    </location>
</feature>
<keyword evidence="4" id="KW-1185">Reference proteome</keyword>
<gene>
    <name evidence="3" type="ORF">HYG81_02240</name>
</gene>
<feature type="coiled-coil region" evidence="1">
    <location>
        <begin position="131"/>
        <end position="182"/>
    </location>
</feature>
<name>A0A7D6GKR7_9EURY</name>
<dbReference type="KEGG" id="nay:HYG81_02240"/>
<evidence type="ECO:0008006" key="5">
    <source>
        <dbReference type="Google" id="ProtNLM"/>
    </source>
</evidence>
<dbReference type="AlphaFoldDB" id="A0A7D6GKR7"/>
<dbReference type="Gene3D" id="1.10.287.1490">
    <property type="match status" value="1"/>
</dbReference>
<keyword evidence="1" id="KW-0175">Coiled coil</keyword>